<comment type="caution">
    <text evidence="1">The sequence shown here is derived from an EMBL/GenBank/DDBJ whole genome shotgun (WGS) entry which is preliminary data.</text>
</comment>
<organism evidence="1 2">
    <name type="scientific">Trichonephila clavipes</name>
    <name type="common">Golden silk orbweaver</name>
    <name type="synonym">Nephila clavipes</name>
    <dbReference type="NCBI Taxonomy" id="2585209"/>
    <lineage>
        <taxon>Eukaryota</taxon>
        <taxon>Metazoa</taxon>
        <taxon>Ecdysozoa</taxon>
        <taxon>Arthropoda</taxon>
        <taxon>Chelicerata</taxon>
        <taxon>Arachnida</taxon>
        <taxon>Araneae</taxon>
        <taxon>Araneomorphae</taxon>
        <taxon>Entelegynae</taxon>
        <taxon>Araneoidea</taxon>
        <taxon>Nephilidae</taxon>
        <taxon>Trichonephila</taxon>
    </lineage>
</organism>
<sequence>MAFTSRVSLPGENYPDILHPYHPAIPIRHIKTTERTSKGPEQPREYQTAFLNFVSDHIKSSHVSSESEDISG</sequence>
<reference evidence="1" key="1">
    <citation type="submission" date="2020-08" db="EMBL/GenBank/DDBJ databases">
        <title>Multicomponent nature underlies the extraordinary mechanical properties of spider dragline silk.</title>
        <authorList>
            <person name="Kono N."/>
            <person name="Nakamura H."/>
            <person name="Mori M."/>
            <person name="Yoshida Y."/>
            <person name="Ohtoshi R."/>
            <person name="Malay A.D."/>
            <person name="Moran D.A.P."/>
            <person name="Tomita M."/>
            <person name="Numata K."/>
            <person name="Arakawa K."/>
        </authorList>
    </citation>
    <scope>NUCLEOTIDE SEQUENCE</scope>
</reference>
<evidence type="ECO:0000313" key="1">
    <source>
        <dbReference type="EMBL" id="GFX91273.1"/>
    </source>
</evidence>
<dbReference type="EMBL" id="BMAU01021123">
    <property type="protein sequence ID" value="GFX91273.1"/>
    <property type="molecule type" value="Genomic_DNA"/>
</dbReference>
<protein>
    <submittedName>
        <fullName evidence="1">Uncharacterized protein</fullName>
    </submittedName>
</protein>
<name>A0A8X6UXB0_TRICX</name>
<accession>A0A8X6UXB0</accession>
<gene>
    <name evidence="1" type="ORF">TNCV_1246881</name>
</gene>
<evidence type="ECO:0000313" key="2">
    <source>
        <dbReference type="Proteomes" id="UP000887159"/>
    </source>
</evidence>
<proteinExistence type="predicted"/>
<dbReference type="Proteomes" id="UP000887159">
    <property type="component" value="Unassembled WGS sequence"/>
</dbReference>
<keyword evidence="2" id="KW-1185">Reference proteome</keyword>
<dbReference type="AlphaFoldDB" id="A0A8X6UXB0"/>